<dbReference type="InterPro" id="IPR036237">
    <property type="entry name" value="Xyl_isomerase-like_sf"/>
</dbReference>
<dbReference type="PANTHER" id="PTHR12110">
    <property type="entry name" value="HYDROXYPYRUVATE ISOMERASE"/>
    <property type="match status" value="1"/>
</dbReference>
<dbReference type="Gene3D" id="3.20.20.150">
    <property type="entry name" value="Divalent-metal-dependent TIM barrel enzymes"/>
    <property type="match status" value="1"/>
</dbReference>
<dbReference type="EMBL" id="MQVX01000001">
    <property type="protein sequence ID" value="PQJ16071.1"/>
    <property type="molecule type" value="Genomic_DNA"/>
</dbReference>
<dbReference type="InterPro" id="IPR050312">
    <property type="entry name" value="IolE/XylAMocC-like"/>
</dbReference>
<reference evidence="3" key="1">
    <citation type="submission" date="2016-11" db="EMBL/GenBank/DDBJ databases">
        <title>Trade-off between light-utilization and light-protection in marine flavobacteria.</title>
        <authorList>
            <person name="Kumagai Y."/>
            <person name="Yoshizawa S."/>
            <person name="Kogure K."/>
        </authorList>
    </citation>
    <scope>NUCLEOTIDE SEQUENCE [LARGE SCALE GENOMIC DNA]</scope>
    <source>
        <strain evidence="3">SG-18</strain>
    </source>
</reference>
<name>A0A2S7T911_9FLAO</name>
<dbReference type="PANTHER" id="PTHR12110:SF53">
    <property type="entry name" value="BLR5974 PROTEIN"/>
    <property type="match status" value="1"/>
</dbReference>
<dbReference type="SUPFAM" id="SSF51658">
    <property type="entry name" value="Xylose isomerase-like"/>
    <property type="match status" value="1"/>
</dbReference>
<dbReference type="RefSeq" id="WP_105001741.1">
    <property type="nucleotide sequence ID" value="NZ_MQVX01000001.1"/>
</dbReference>
<keyword evidence="2" id="KW-0413">Isomerase</keyword>
<gene>
    <name evidence="2" type="ORF">BST99_10350</name>
</gene>
<evidence type="ECO:0000313" key="3">
    <source>
        <dbReference type="Proteomes" id="UP000239366"/>
    </source>
</evidence>
<keyword evidence="3" id="KW-1185">Reference proteome</keyword>
<dbReference type="Proteomes" id="UP000239366">
    <property type="component" value="Unassembled WGS sequence"/>
</dbReference>
<proteinExistence type="predicted"/>
<dbReference type="InterPro" id="IPR013022">
    <property type="entry name" value="Xyl_isomerase-like_TIM-brl"/>
</dbReference>
<organism evidence="2 3">
    <name type="scientific">Aureicoccus marinus</name>
    <dbReference type="NCBI Taxonomy" id="754435"/>
    <lineage>
        <taxon>Bacteria</taxon>
        <taxon>Pseudomonadati</taxon>
        <taxon>Bacteroidota</taxon>
        <taxon>Flavobacteriia</taxon>
        <taxon>Flavobacteriales</taxon>
        <taxon>Flavobacteriaceae</taxon>
        <taxon>Aureicoccus</taxon>
    </lineage>
</organism>
<dbReference type="AlphaFoldDB" id="A0A2S7T911"/>
<evidence type="ECO:0000259" key="1">
    <source>
        <dbReference type="Pfam" id="PF01261"/>
    </source>
</evidence>
<accession>A0A2S7T911</accession>
<dbReference type="PROSITE" id="PS51257">
    <property type="entry name" value="PROKAR_LIPOPROTEIN"/>
    <property type="match status" value="1"/>
</dbReference>
<comment type="caution">
    <text evidence="2">The sequence shown here is derived from an EMBL/GenBank/DDBJ whole genome shotgun (WGS) entry which is preliminary data.</text>
</comment>
<sequence length="336" mass="37145">MLRRHFLGKSAQASVGLGLLGLTACKNDSKKTPEETDGNANNQAQGEEELFQWSLAQWSINRMIREEGLDPYSFAEKAAGWGFTGLEYVSGLYYPELEKSNFSTEAMEAFVSRSLEESKKYGLQNLLIMIDGQGDLAANSEEERNSAVENHYKWVDAAAALGCHSIRVNLNGVQEEATWKEASIAGLKALCSYAAPKNINVLVENHGGLSSKASLLAEVMKEVAMDNCGTLPDFGNFCVRRRDGDYYESPCVEEYDIYQGIDELMPYAKAVSAKSYDFDEEGKETKIDFYRVMDIVKSAGYKGFVGVEYEGNRLSEEDGIIATKKLLISAAKNLKA</sequence>
<dbReference type="Pfam" id="PF01261">
    <property type="entry name" value="AP_endonuc_2"/>
    <property type="match status" value="1"/>
</dbReference>
<dbReference type="OrthoDB" id="1114629at2"/>
<protein>
    <submittedName>
        <fullName evidence="2">Xylose isomerase</fullName>
    </submittedName>
</protein>
<dbReference type="GO" id="GO:0016853">
    <property type="term" value="F:isomerase activity"/>
    <property type="evidence" value="ECO:0007669"/>
    <property type="project" value="UniProtKB-KW"/>
</dbReference>
<feature type="domain" description="Xylose isomerase-like TIM barrel" evidence="1">
    <location>
        <begin position="76"/>
        <end position="321"/>
    </location>
</feature>
<evidence type="ECO:0000313" key="2">
    <source>
        <dbReference type="EMBL" id="PQJ16071.1"/>
    </source>
</evidence>